<dbReference type="Proteomes" id="UP000182259">
    <property type="component" value="Chromosome I"/>
</dbReference>
<reference evidence="7 8" key="1">
    <citation type="submission" date="2016-10" db="EMBL/GenBank/DDBJ databases">
        <authorList>
            <person name="de Groot N.N."/>
        </authorList>
    </citation>
    <scope>NUCLEOTIDE SEQUENCE [LARGE SCALE GENOMIC DNA]</scope>
    <source>
        <strain evidence="7 8">PYCC 4715</strain>
    </source>
</reference>
<gene>
    <name evidence="7" type="ORF">SAMEA4029009_CIC11G00000003523</name>
</gene>
<dbReference type="PANTHER" id="PTHR12684">
    <property type="entry name" value="PUTATIVE PHOSPHOTRANSFERASE"/>
    <property type="match status" value="1"/>
</dbReference>
<accession>A0A1L0D1Z3</accession>
<evidence type="ECO:0000256" key="4">
    <source>
        <dbReference type="ARBA" id="ARBA00022679"/>
    </source>
</evidence>
<evidence type="ECO:0000256" key="3">
    <source>
        <dbReference type="ARBA" id="ARBA00012007"/>
    </source>
</evidence>
<dbReference type="FunFam" id="1.10.10.970:FF:000002">
    <property type="entry name" value="Tpt1p"/>
    <property type="match status" value="1"/>
</dbReference>
<dbReference type="InterPro" id="IPR042080">
    <property type="entry name" value="RNA_2'-PTrans_N"/>
</dbReference>
<evidence type="ECO:0000256" key="1">
    <source>
        <dbReference type="ARBA" id="ARBA00003343"/>
    </source>
</evidence>
<evidence type="ECO:0000313" key="7">
    <source>
        <dbReference type="EMBL" id="SGZ50476.1"/>
    </source>
</evidence>
<dbReference type="EC" id="2.7.1.160" evidence="3"/>
<dbReference type="Pfam" id="PF01885">
    <property type="entry name" value="PTS_2-RNA"/>
    <property type="match status" value="1"/>
</dbReference>
<comment type="catalytic activity">
    <reaction evidence="6">
        <text>2'-phospho-[ligated tRNA] + NAD(+) = mature tRNA + ADP-alpha-D-ribose 1'',2''-cyclic phosphate + nicotinamide</text>
        <dbReference type="Rhea" id="RHEA:23324"/>
        <dbReference type="Rhea" id="RHEA-COMP:11106"/>
        <dbReference type="Rhea" id="RHEA-COMP:11107"/>
        <dbReference type="ChEBI" id="CHEBI:17154"/>
        <dbReference type="ChEBI" id="CHEBI:57540"/>
        <dbReference type="ChEBI" id="CHEBI:76596"/>
        <dbReference type="ChEBI" id="CHEBI:82883"/>
        <dbReference type="ChEBI" id="CHEBI:85027"/>
        <dbReference type="EC" id="2.7.1.160"/>
    </reaction>
</comment>
<dbReference type="GO" id="GO:0006388">
    <property type="term" value="P:tRNA splicing, via endonucleolytic cleavage and ligation"/>
    <property type="evidence" value="ECO:0007669"/>
    <property type="project" value="TreeGrafter"/>
</dbReference>
<dbReference type="GO" id="GO:0000215">
    <property type="term" value="F:tRNA 2'-phosphotransferase activity"/>
    <property type="evidence" value="ECO:0007669"/>
    <property type="project" value="UniProtKB-EC"/>
</dbReference>
<keyword evidence="4" id="KW-0808">Transferase</keyword>
<sequence length="202" mass="22808">MADKRDVQISKSLSYLLRHGAEKEKLAIDPQGWMALDVLLNHHRLKSQKASVTDIERIVAQNDKQRFSLKSVDDSVYICANQGHTLKAVTPELELLTSETMPANVYHGTFRRKLPAIEQTGLSRMQRNHIHFTSDAEWSKLGIRPNCDVLIYIDTSRLLDNGYELYRSRNGVILCGGNADGVIPAYYFSRIVTRDSDGGDQC</sequence>
<comment type="similarity">
    <text evidence="2">Belongs to the KptA/TPT1 family.</text>
</comment>
<dbReference type="SUPFAM" id="SSF56399">
    <property type="entry name" value="ADP-ribosylation"/>
    <property type="match status" value="1"/>
</dbReference>
<proteinExistence type="inferred from homology"/>
<dbReference type="Gene3D" id="1.10.10.970">
    <property type="entry name" value="RNA 2'-phosphotransferase, Tpt1/KptA family, N-terminal domain"/>
    <property type="match status" value="1"/>
</dbReference>
<organism evidence="7 8">
    <name type="scientific">Sungouiella intermedia</name>
    <dbReference type="NCBI Taxonomy" id="45354"/>
    <lineage>
        <taxon>Eukaryota</taxon>
        <taxon>Fungi</taxon>
        <taxon>Dikarya</taxon>
        <taxon>Ascomycota</taxon>
        <taxon>Saccharomycotina</taxon>
        <taxon>Pichiomycetes</taxon>
        <taxon>Metschnikowiaceae</taxon>
        <taxon>Sungouiella</taxon>
    </lineage>
</organism>
<protein>
    <recommendedName>
        <fullName evidence="3">2'-phosphotransferase</fullName>
        <ecNumber evidence="3">2.7.1.160</ecNumber>
    </recommendedName>
</protein>
<evidence type="ECO:0000256" key="2">
    <source>
        <dbReference type="ARBA" id="ARBA00009836"/>
    </source>
</evidence>
<dbReference type="EMBL" id="LT635764">
    <property type="protein sequence ID" value="SGZ50476.1"/>
    <property type="molecule type" value="Genomic_DNA"/>
</dbReference>
<evidence type="ECO:0000256" key="5">
    <source>
        <dbReference type="ARBA" id="ARBA00023027"/>
    </source>
</evidence>
<evidence type="ECO:0000313" key="8">
    <source>
        <dbReference type="Proteomes" id="UP000182259"/>
    </source>
</evidence>
<dbReference type="PANTHER" id="PTHR12684:SF2">
    <property type="entry name" value="TRNA 2'-PHOSPHOTRANSFERASE 1"/>
    <property type="match status" value="1"/>
</dbReference>
<evidence type="ECO:0000256" key="6">
    <source>
        <dbReference type="ARBA" id="ARBA00047949"/>
    </source>
</evidence>
<dbReference type="InterPro" id="IPR042081">
    <property type="entry name" value="RNA_2'-PTrans_C"/>
</dbReference>
<comment type="function">
    <text evidence="1">Catalyzes the last step of tRNA splicing, the transfer of the splice junction 2'-phosphate from ligated tRNA to NAD to produce ADP-ribose 1''-2'' cyclic phosphate.</text>
</comment>
<dbReference type="AlphaFoldDB" id="A0A1L0D1Z3"/>
<dbReference type="Gene3D" id="3.20.170.30">
    <property type="match status" value="1"/>
</dbReference>
<name>A0A1L0D1Z3_9ASCO</name>
<dbReference type="InterPro" id="IPR002745">
    <property type="entry name" value="Ptrans_KptA/Tpt1"/>
</dbReference>
<keyword evidence="5" id="KW-0520">NAD</keyword>